<gene>
    <name evidence="1" type="ORF">SAMN02194393_02141</name>
    <name evidence="2" type="ORF">SAMN02194393_02511</name>
    <name evidence="3" type="ORF">SAMN02194393_03452</name>
</gene>
<dbReference type="OrthoDB" id="2059848at2"/>
<dbReference type="Proteomes" id="UP000190285">
    <property type="component" value="Unassembled WGS sequence"/>
</dbReference>
<evidence type="ECO:0008006" key="5">
    <source>
        <dbReference type="Google" id="ProtNLM"/>
    </source>
</evidence>
<evidence type="ECO:0000313" key="3">
    <source>
        <dbReference type="EMBL" id="SKC80189.1"/>
    </source>
</evidence>
<evidence type="ECO:0000313" key="1">
    <source>
        <dbReference type="EMBL" id="SKC68355.1"/>
    </source>
</evidence>
<dbReference type="EMBL" id="FUZT01000008">
    <property type="protein sequence ID" value="SKC80189.1"/>
    <property type="molecule type" value="Genomic_DNA"/>
</dbReference>
<evidence type="ECO:0000313" key="2">
    <source>
        <dbReference type="EMBL" id="SKC71707.1"/>
    </source>
</evidence>
<reference evidence="2 4" key="1">
    <citation type="submission" date="2017-02" db="EMBL/GenBank/DDBJ databases">
        <authorList>
            <person name="Peterson S.W."/>
        </authorList>
    </citation>
    <scope>NUCLEOTIDE SEQUENCE [LARGE SCALE GENOMIC DNA]</scope>
    <source>
        <strain evidence="2 4">M1</strain>
    </source>
</reference>
<dbReference type="EMBL" id="FUZT01000006">
    <property type="protein sequence ID" value="SKC71707.1"/>
    <property type="molecule type" value="Genomic_DNA"/>
</dbReference>
<keyword evidence="4" id="KW-1185">Reference proteome</keyword>
<organism evidence="2 4">
    <name type="scientific">Maledivibacter halophilus</name>
    <dbReference type="NCBI Taxonomy" id="36842"/>
    <lineage>
        <taxon>Bacteria</taxon>
        <taxon>Bacillati</taxon>
        <taxon>Bacillota</taxon>
        <taxon>Clostridia</taxon>
        <taxon>Peptostreptococcales</taxon>
        <taxon>Caminicellaceae</taxon>
        <taxon>Maledivibacter</taxon>
    </lineage>
</organism>
<dbReference type="EMBL" id="FUZT01000005">
    <property type="protein sequence ID" value="SKC68355.1"/>
    <property type="molecule type" value="Genomic_DNA"/>
</dbReference>
<name>A0A1T5L6Q5_9FIRM</name>
<proteinExistence type="predicted"/>
<evidence type="ECO:0000313" key="4">
    <source>
        <dbReference type="Proteomes" id="UP000190285"/>
    </source>
</evidence>
<dbReference type="AlphaFoldDB" id="A0A1T5L6Q5"/>
<accession>A0A1T5L6Q5</accession>
<dbReference type="RefSeq" id="WP_079491539.1">
    <property type="nucleotide sequence ID" value="NZ_FUZT01000005.1"/>
</dbReference>
<dbReference type="STRING" id="36842.SAMN02194393_02141"/>
<sequence length="133" mass="14086">MALAAGRNTPERQVSCLVLPVKAGIRIFEGSLITLASGYAVPGSESVGLTAAGRAEEYVDNTEGQDGDATVKVKRGCFRFENDQNDPVLQSHVLSNCYIVDDETVSSSDGSSSRSIAGKVIAVDTYGVWVEIE</sequence>
<protein>
    <recommendedName>
        <fullName evidence="5">Bacteriophage lambda head decoration protein D</fullName>
    </recommendedName>
</protein>